<dbReference type="PANTHER" id="PTHR21724:SF103">
    <property type="entry name" value="SHKT DOMAIN-CONTAINING PROTEIN"/>
    <property type="match status" value="1"/>
</dbReference>
<dbReference type="GO" id="GO:0045087">
    <property type="term" value="P:innate immune response"/>
    <property type="evidence" value="ECO:0000318"/>
    <property type="project" value="GO_Central"/>
</dbReference>
<evidence type="ECO:0000256" key="1">
    <source>
        <dbReference type="PROSITE-ProRule" id="PRU01005"/>
    </source>
</evidence>
<gene>
    <name evidence="4" type="ORF">CELE_Y39G8B.9</name>
    <name evidence="4 6" type="ORF">Y39G8B.9</name>
</gene>
<name>Q7YXD7_CAEEL</name>
<dbReference type="OrthoDB" id="5814005at2759"/>
<sequence>MKYLIVLCLVIAVALAKPQNLLEKLLQKPDVDTCATAKDLGPNCVNWARNGFCTNCQWTCAQRKHYCERTCGFCHPDYVCNEQCLTQAPRIMKELSKEEIEMLNRQ</sequence>
<evidence type="ECO:0000259" key="3">
    <source>
        <dbReference type="PROSITE" id="PS51670"/>
    </source>
</evidence>
<feature type="signal peptide" evidence="2">
    <location>
        <begin position="1"/>
        <end position="16"/>
    </location>
</feature>
<feature type="domain" description="ShKT" evidence="3">
    <location>
        <begin position="35"/>
        <end position="74"/>
    </location>
</feature>
<dbReference type="CTD" id="3565341"/>
<protein>
    <submittedName>
        <fullName evidence="4">ShKT domain-containing protein</fullName>
    </submittedName>
</protein>
<dbReference type="InterPro" id="IPR003582">
    <property type="entry name" value="ShKT_dom"/>
</dbReference>
<dbReference type="PROSITE" id="PS51670">
    <property type="entry name" value="SHKT"/>
    <property type="match status" value="1"/>
</dbReference>
<dbReference type="SMART" id="SM00254">
    <property type="entry name" value="ShKT"/>
    <property type="match status" value="1"/>
</dbReference>
<dbReference type="WormBase" id="Y39G8B.9">
    <property type="protein sequence ID" value="CE21736"/>
    <property type="gene ID" value="WBGene00012728"/>
</dbReference>
<dbReference type="PIR" id="T26769">
    <property type="entry name" value="T26769"/>
</dbReference>
<evidence type="ECO:0000313" key="6">
    <source>
        <dbReference type="WormBase" id="Y39G8B.9"/>
    </source>
</evidence>
<accession>Q7YXD7</accession>
<dbReference type="GeneID" id="3565341"/>
<dbReference type="Gene3D" id="1.10.10.1940">
    <property type="match status" value="1"/>
</dbReference>
<evidence type="ECO:0000313" key="4">
    <source>
        <dbReference type="EMBL" id="CAB54388.1"/>
    </source>
</evidence>
<reference evidence="4 5" key="1">
    <citation type="journal article" date="1998" name="Science">
        <title>Genome sequence of the nematode C. elegans: a platform for investigating biology.</title>
        <authorList>
            <consortium name="The C. elegans sequencing consortium"/>
            <person name="Sulson J.E."/>
            <person name="Waterston R."/>
        </authorList>
    </citation>
    <scope>NUCLEOTIDE SEQUENCE [LARGE SCALE GENOMIC DNA]</scope>
    <source>
        <strain evidence="4 5">Bristol N2</strain>
    </source>
</reference>
<dbReference type="Bgee" id="WBGene00012728">
    <property type="expression patterns" value="Expressed in larva and 3 other cell types or tissues"/>
</dbReference>
<keyword evidence="5" id="KW-1185">Reference proteome</keyword>
<dbReference type="PANTHER" id="PTHR21724">
    <property type="entry name" value="SHKT DOMAIN-CONTAINING PROTEIN"/>
    <property type="match status" value="1"/>
</dbReference>
<dbReference type="HOGENOM" id="CLU_2252410_0_0_1"/>
<dbReference type="RefSeq" id="NP_001022432.1">
    <property type="nucleotide sequence ID" value="NM_001027261.5"/>
</dbReference>
<evidence type="ECO:0000256" key="2">
    <source>
        <dbReference type="SAM" id="SignalP"/>
    </source>
</evidence>
<dbReference type="UCSC" id="Y39G8B.9">
    <property type="organism name" value="c. elegans"/>
</dbReference>
<proteinExistence type="predicted"/>
<dbReference type="InParanoid" id="Q7YXD7"/>
<dbReference type="FunCoup" id="Q7YXD7">
    <property type="interactions" value="1617"/>
</dbReference>
<evidence type="ECO:0000313" key="5">
    <source>
        <dbReference type="Proteomes" id="UP000001940"/>
    </source>
</evidence>
<feature type="chain" id="PRO_5004296750" evidence="2">
    <location>
        <begin position="17"/>
        <end position="106"/>
    </location>
</feature>
<keyword evidence="2" id="KW-0732">Signal</keyword>
<dbReference type="PaxDb" id="6239-Y39G8B.9"/>
<dbReference type="eggNOG" id="ENOG502R8PC">
    <property type="taxonomic scope" value="Eukaryota"/>
</dbReference>
<dbReference type="AGR" id="WB:WBGene00012728"/>
<dbReference type="EMBL" id="BX284602">
    <property type="protein sequence ID" value="CAB54388.1"/>
    <property type="molecule type" value="Genomic_DNA"/>
</dbReference>
<dbReference type="PeptideAtlas" id="Q7YXD7"/>
<dbReference type="AlphaFoldDB" id="Q7YXD7"/>
<dbReference type="KEGG" id="cel:CELE_Y39G8B.9"/>
<organism evidence="4 5">
    <name type="scientific">Caenorhabditis elegans</name>
    <dbReference type="NCBI Taxonomy" id="6239"/>
    <lineage>
        <taxon>Eukaryota</taxon>
        <taxon>Metazoa</taxon>
        <taxon>Ecdysozoa</taxon>
        <taxon>Nematoda</taxon>
        <taxon>Chromadorea</taxon>
        <taxon>Rhabditida</taxon>
        <taxon>Rhabditina</taxon>
        <taxon>Rhabditomorpha</taxon>
        <taxon>Rhabditoidea</taxon>
        <taxon>Rhabditidae</taxon>
        <taxon>Peloderinae</taxon>
        <taxon>Caenorhabditis</taxon>
    </lineage>
</organism>
<dbReference type="OMA" id="NCLNWAR"/>
<dbReference type="Pfam" id="PF01549">
    <property type="entry name" value="ShK"/>
    <property type="match status" value="1"/>
</dbReference>
<dbReference type="Proteomes" id="UP000001940">
    <property type="component" value="Chromosome II"/>
</dbReference>
<comment type="caution">
    <text evidence="1">Lacks conserved residue(s) required for the propagation of feature annotation.</text>
</comment>